<keyword evidence="2" id="KW-0472">Membrane</keyword>
<keyword evidence="2" id="KW-1133">Transmembrane helix</keyword>
<organism evidence="3">
    <name type="scientific">Pinguiococcus pyrenoidosus</name>
    <dbReference type="NCBI Taxonomy" id="172671"/>
    <lineage>
        <taxon>Eukaryota</taxon>
        <taxon>Sar</taxon>
        <taxon>Stramenopiles</taxon>
        <taxon>Ochrophyta</taxon>
        <taxon>Pinguiophyceae</taxon>
        <taxon>Pinguiochrysidales</taxon>
        <taxon>Pinguiochrysidaceae</taxon>
        <taxon>Pinguiococcus</taxon>
    </lineage>
</organism>
<evidence type="ECO:0000256" key="2">
    <source>
        <dbReference type="SAM" id="Phobius"/>
    </source>
</evidence>
<name>A0A7R9UC26_9STRA</name>
<gene>
    <name evidence="3" type="ORF">PPYR1160_LOCUS11091</name>
</gene>
<feature type="compositionally biased region" description="Polar residues" evidence="1">
    <location>
        <begin position="88"/>
        <end position="102"/>
    </location>
</feature>
<feature type="transmembrane region" description="Helical" evidence="2">
    <location>
        <begin position="23"/>
        <end position="42"/>
    </location>
</feature>
<protein>
    <submittedName>
        <fullName evidence="3">Uncharacterized protein</fullName>
    </submittedName>
</protein>
<reference evidence="3" key="1">
    <citation type="submission" date="2021-01" db="EMBL/GenBank/DDBJ databases">
        <authorList>
            <person name="Corre E."/>
            <person name="Pelletier E."/>
            <person name="Niang G."/>
            <person name="Scheremetjew M."/>
            <person name="Finn R."/>
            <person name="Kale V."/>
            <person name="Holt S."/>
            <person name="Cochrane G."/>
            <person name="Meng A."/>
            <person name="Brown T."/>
            <person name="Cohen L."/>
        </authorList>
    </citation>
    <scope>NUCLEOTIDE SEQUENCE</scope>
    <source>
        <strain evidence="3">CCMP2078</strain>
    </source>
</reference>
<proteinExistence type="predicted"/>
<evidence type="ECO:0000256" key="1">
    <source>
        <dbReference type="SAM" id="MobiDB-lite"/>
    </source>
</evidence>
<feature type="region of interest" description="Disordered" evidence="1">
    <location>
        <begin position="50"/>
        <end position="121"/>
    </location>
</feature>
<accession>A0A7R9UC26</accession>
<dbReference type="AlphaFoldDB" id="A0A7R9UC26"/>
<dbReference type="EMBL" id="HBEA01014486">
    <property type="protein sequence ID" value="CAD8261589.1"/>
    <property type="molecule type" value="Transcribed_RNA"/>
</dbReference>
<sequence>MAALEPGLKDALWPPGRQLLEEVAPLVTAGLFLCLAVIYLVAMRVESRAPKAEPEAPYSAPDFRLTGRSDSAGSLEPRSDGLAAGVGSPTSAGNATGSNGHANPQKPHPGNGDGDGVKPAPIKTVTAVPEAALDREKVVMKILQDARQLIGWEVEVEGYGVGIVEETRKRMKGFPTLFRIRFDDGRVESLSLKRSRKKGKIPFKLRGATEVALQRMKQDYGGINISPALGRRGSDISCDSTIDAPLVAAKPGR</sequence>
<keyword evidence="2" id="KW-0812">Transmembrane</keyword>
<evidence type="ECO:0000313" key="3">
    <source>
        <dbReference type="EMBL" id="CAD8261589.1"/>
    </source>
</evidence>